<dbReference type="EMBL" id="CP045851">
    <property type="protein sequence ID" value="QGG95095.1"/>
    <property type="molecule type" value="Genomic_DNA"/>
</dbReference>
<dbReference type="PROSITE" id="PS50980">
    <property type="entry name" value="COA_CT_NTER"/>
    <property type="match status" value="1"/>
</dbReference>
<dbReference type="PANTHER" id="PTHR43842">
    <property type="entry name" value="PROPIONYL-COA CARBOXYLASE BETA CHAIN"/>
    <property type="match status" value="1"/>
</dbReference>
<feature type="domain" description="CoA carboxyltransferase N-terminal" evidence="2">
    <location>
        <begin position="1"/>
        <end position="204"/>
    </location>
</feature>
<dbReference type="KEGG" id="atq:GH723_08250"/>
<dbReference type="InterPro" id="IPR051047">
    <property type="entry name" value="AccD/PCCB"/>
</dbReference>
<feature type="region of interest" description="Disordered" evidence="1">
    <location>
        <begin position="1"/>
        <end position="27"/>
    </location>
</feature>
<evidence type="ECO:0008006" key="6">
    <source>
        <dbReference type="Google" id="ProtNLM"/>
    </source>
</evidence>
<name>A0A5Q2RPF9_9ACTN</name>
<dbReference type="InterPro" id="IPR011762">
    <property type="entry name" value="COA_CT_N"/>
</dbReference>
<dbReference type="AlphaFoldDB" id="A0A5Q2RPF9"/>
<organism evidence="4 5">
    <name type="scientific">Actinomarinicola tropica</name>
    <dbReference type="NCBI Taxonomy" id="2789776"/>
    <lineage>
        <taxon>Bacteria</taxon>
        <taxon>Bacillati</taxon>
        <taxon>Actinomycetota</taxon>
        <taxon>Acidimicrobiia</taxon>
        <taxon>Acidimicrobiales</taxon>
        <taxon>Iamiaceae</taxon>
        <taxon>Actinomarinicola</taxon>
    </lineage>
</organism>
<dbReference type="PANTHER" id="PTHR43842:SF2">
    <property type="entry name" value="PROPIONYL-COA CARBOXYLASE BETA CHAIN, MITOCHONDRIAL"/>
    <property type="match status" value="1"/>
</dbReference>
<dbReference type="SUPFAM" id="SSF52096">
    <property type="entry name" value="ClpP/crotonase"/>
    <property type="match status" value="2"/>
</dbReference>
<dbReference type="RefSeq" id="WP_153759203.1">
    <property type="nucleotide sequence ID" value="NZ_CP045851.1"/>
</dbReference>
<reference evidence="4 5" key="1">
    <citation type="submission" date="2019-11" db="EMBL/GenBank/DDBJ databases">
        <authorList>
            <person name="He Y."/>
        </authorList>
    </citation>
    <scope>NUCLEOTIDE SEQUENCE [LARGE SCALE GENOMIC DNA]</scope>
    <source>
        <strain evidence="4 5">SCSIO 58843</strain>
    </source>
</reference>
<dbReference type="Pfam" id="PF01039">
    <property type="entry name" value="Carboxyl_trans"/>
    <property type="match status" value="1"/>
</dbReference>
<sequence>MAMTSPLHSHPLPLRARTPGSVGSRVDRLGGRPVVVVESNGDEHRGALLPSDGATIAAAARQARQSRVPLVMLLASSGADIGEGLPALHGWGTAAREIVACSGIVPVLAAATGPAVSGPALLLGLADHVVMTEESYAFLSGPAMVRQFTGVPITTTALGGPAAHARSSGLASMLVADGDEAIDALTDLLAHLPSHLDELPPSWPTDDPVDRLVPEVGELLPTTSTGSYDVRDVARAIVDEGEILELRAGWAPNLVTALATVGGRTVGVVANQPQALAGTLDIPASQKGARFVAFCDAFNIPLLTLIDTSGFYPGKDLEWRGMIRHGAQLAFAYARATVPRVALVMRKSYGGAYIVMDSKHMGNDLMLAWPGAEIAVMGAKQASAVLHRGETPERLEQLEADYAERLLNPYVAAERGSIDAVIEPAETRREVAAAFDLLASKRERIVGRRHDNTPL</sequence>
<evidence type="ECO:0000313" key="4">
    <source>
        <dbReference type="EMBL" id="QGG95095.1"/>
    </source>
</evidence>
<accession>A0A5Q2RPF9</accession>
<evidence type="ECO:0000256" key="1">
    <source>
        <dbReference type="SAM" id="MobiDB-lite"/>
    </source>
</evidence>
<keyword evidence="5" id="KW-1185">Reference proteome</keyword>
<protein>
    <recommendedName>
        <fullName evidence="6">Methylmalonyl-CoA carboxyltransferase</fullName>
    </recommendedName>
</protein>
<proteinExistence type="predicted"/>
<dbReference type="InterPro" id="IPR011763">
    <property type="entry name" value="COA_CT_C"/>
</dbReference>
<dbReference type="InterPro" id="IPR029045">
    <property type="entry name" value="ClpP/crotonase-like_dom_sf"/>
</dbReference>
<feature type="domain" description="CoA carboxyltransferase C-terminal" evidence="3">
    <location>
        <begin position="204"/>
        <end position="444"/>
    </location>
</feature>
<evidence type="ECO:0000259" key="3">
    <source>
        <dbReference type="PROSITE" id="PS50989"/>
    </source>
</evidence>
<dbReference type="GO" id="GO:0009317">
    <property type="term" value="C:acetyl-CoA carboxylase complex"/>
    <property type="evidence" value="ECO:0007669"/>
    <property type="project" value="TreeGrafter"/>
</dbReference>
<gene>
    <name evidence="4" type="ORF">GH723_08250</name>
</gene>
<dbReference type="GO" id="GO:0004658">
    <property type="term" value="F:propionyl-CoA carboxylase activity"/>
    <property type="evidence" value="ECO:0007669"/>
    <property type="project" value="TreeGrafter"/>
</dbReference>
<evidence type="ECO:0000259" key="2">
    <source>
        <dbReference type="PROSITE" id="PS50980"/>
    </source>
</evidence>
<dbReference type="PROSITE" id="PS50989">
    <property type="entry name" value="COA_CT_CTER"/>
    <property type="match status" value="1"/>
</dbReference>
<evidence type="ECO:0000313" key="5">
    <source>
        <dbReference type="Proteomes" id="UP000334019"/>
    </source>
</evidence>
<dbReference type="Gene3D" id="3.90.226.10">
    <property type="entry name" value="2-enoyl-CoA Hydratase, Chain A, domain 1"/>
    <property type="match status" value="2"/>
</dbReference>
<dbReference type="Proteomes" id="UP000334019">
    <property type="component" value="Chromosome"/>
</dbReference>
<dbReference type="InterPro" id="IPR034733">
    <property type="entry name" value="AcCoA_carboxyl_beta"/>
</dbReference>